<feature type="repeat" description="HEAT" evidence="2">
    <location>
        <begin position="970"/>
        <end position="1008"/>
    </location>
</feature>
<dbReference type="InterPro" id="IPR016024">
    <property type="entry name" value="ARM-type_fold"/>
</dbReference>
<dbReference type="InterPro" id="IPR001478">
    <property type="entry name" value="PDZ"/>
</dbReference>
<dbReference type="InterPro" id="IPR036609">
    <property type="entry name" value="LCCL_sf"/>
</dbReference>
<feature type="repeat" description="HEAT" evidence="2">
    <location>
        <begin position="1047"/>
        <end position="1085"/>
    </location>
</feature>
<feature type="transmembrane region" description="Helical" evidence="4">
    <location>
        <begin position="1597"/>
        <end position="1618"/>
    </location>
</feature>
<dbReference type="Pfam" id="PF03815">
    <property type="entry name" value="LCCL"/>
    <property type="match status" value="1"/>
</dbReference>
<dbReference type="PROSITE" id="PS50820">
    <property type="entry name" value="LCCL"/>
    <property type="match status" value="1"/>
</dbReference>
<evidence type="ECO:0000256" key="3">
    <source>
        <dbReference type="SAM" id="MobiDB-lite"/>
    </source>
</evidence>
<dbReference type="GO" id="GO:0005634">
    <property type="term" value="C:nucleus"/>
    <property type="evidence" value="ECO:0007669"/>
    <property type="project" value="TreeGrafter"/>
</dbReference>
<dbReference type="InterPro" id="IPR021133">
    <property type="entry name" value="HEAT_type_2"/>
</dbReference>
<dbReference type="InterPro" id="IPR011989">
    <property type="entry name" value="ARM-like"/>
</dbReference>
<dbReference type="Gene3D" id="1.25.10.10">
    <property type="entry name" value="Leucine-rich Repeat Variant"/>
    <property type="match status" value="1"/>
</dbReference>
<dbReference type="InterPro" id="IPR051023">
    <property type="entry name" value="PP2A_Regulatory_Subunit_A"/>
</dbReference>
<dbReference type="PROSITE" id="PS50077">
    <property type="entry name" value="HEAT_REPEAT"/>
    <property type="match status" value="3"/>
</dbReference>
<dbReference type="Gene3D" id="2.30.42.10">
    <property type="match status" value="2"/>
</dbReference>
<evidence type="ECO:0000259" key="5">
    <source>
        <dbReference type="PROSITE" id="PS50106"/>
    </source>
</evidence>
<keyword evidence="4" id="KW-0812">Transmembrane</keyword>
<evidence type="ECO:0000256" key="4">
    <source>
        <dbReference type="SAM" id="Phobius"/>
    </source>
</evidence>
<feature type="repeat" description="HEAT" evidence="2">
    <location>
        <begin position="832"/>
        <end position="868"/>
    </location>
</feature>
<accession>A0AAV2ZDK5</accession>
<dbReference type="Proteomes" id="UP001146120">
    <property type="component" value="Unassembled WGS sequence"/>
</dbReference>
<feature type="compositionally biased region" description="Basic and acidic residues" evidence="3">
    <location>
        <begin position="289"/>
        <end position="298"/>
    </location>
</feature>
<dbReference type="CDD" id="cd00063">
    <property type="entry name" value="FN3"/>
    <property type="match status" value="1"/>
</dbReference>
<feature type="region of interest" description="Disordered" evidence="3">
    <location>
        <begin position="910"/>
        <end position="929"/>
    </location>
</feature>
<dbReference type="Gene3D" id="2.60.40.10">
    <property type="entry name" value="Immunoglobulins"/>
    <property type="match status" value="1"/>
</dbReference>
<keyword evidence="4" id="KW-0472">Membrane</keyword>
<dbReference type="GO" id="GO:0005829">
    <property type="term" value="C:cytosol"/>
    <property type="evidence" value="ECO:0007669"/>
    <property type="project" value="TreeGrafter"/>
</dbReference>
<evidence type="ECO:0000259" key="6">
    <source>
        <dbReference type="PROSITE" id="PS50820"/>
    </source>
</evidence>
<dbReference type="Gene3D" id="2.170.130.20">
    <property type="entry name" value="LCCL-like domain"/>
    <property type="match status" value="1"/>
</dbReference>
<sequence length="1834" mass="201341">MEPMDSAGQDALVDTIRSIIGPDTDAPRDKILALLVQADNDPNKAVDLYFQQAAAEANVAEPAATSSSVDSSAVDAANSVAEPVTETAAPVEDASNDSAWTTEATELNELLGGDQKLEVLLELLDRTKNNLNSAVELYFAEQGNGAEPMEVDQEGSQGVAAIPAPVSMNTPIAPHPLSPLTPPHTPAEAINGTAANMEASADADGAQSPGTYEVAITDSKLRWRIGNVFGRAVVQWVDPEGPAARAGIHKSDVLLAIGENHLTEKNCNEHVDNLSQEHVKVPTKLRFRRSPDNHHPADGLKPNSAKESSKKTNAVVDGTSVPKQHVGFARLCHKVSTLVDAIGGESIDIKIMVDLLLLAHWNMDVAVNNFLSEQRTEPDFRHIVGHKWDFADEEKCFGVAAYEAIIPTGPLGLTVENILERTIVVDIKPGGAAEKASVKRSSWLLSVNGSSITHLTHKETLRMIESANRPLILRLVQMPPDEYKLLRKQLAMSVRQQKVERPIPEQDRMSFRVFQQKIELAIESIPRSMATALFQYLTRDEFHISVVPGKPLLDPMEELFAETAELDGEIVEEANGQEEETDADMCAERRYLINIFRSIHDNEDKGESLVIRTIRFLGLLATKCAEMKHFVDAEPEGQQNSDEQANPALRHRYMLLLSLLLHVLESLSIIENHATWDVMISSMKGIIESLTPEESTELIVPMFARLSVSPSPTARIVPAALASLVYPSMSGDVPVQLRGMLDRMMCSDDNPLVRRAVASVIGDFANAAGIASAPWTVQLLEKATADSHDLVRIFAVKSCIQLAKTLRHLYHAEPTATKETIDQSLRLLYCQMVPMVNSYSSDSSWQVRLETARTLPAFCRAFGMDYTDVFVDHFVGMVRDLTMEVKRACAESAFDLAEAVIQLAEGRSRATQSVQSEEKQEGDYDANDQDTVELEQQVSGLSLSEKAAEKPHKSTSKLVAAAQVKVVRSILPAMYGLSSDMSVAVRLGVARSLGKSLQLVDIEHYEDFIPILTQFLDDGQDPTVRACLLEEMARHCDSGSDTMTTMIIPCIKSLVSSSQWRVRVKAVHCIAALAERADKDSIPADLADACLDLLLDSVCEVRSVTCLKLPLLVGALGDDWLTKKAIPKVSACLQATFNGRQTGLLALETLATELKATGKLGDVIETVVEECTSKVANMRFRALRTLGLLVPLLDDVKTTESALEIVRQLTHSETESDPDVRETALRIEETLVQHMAARATPTGNQQDEHCVINWTCVTHQSGPDLLSRRNTMTMNGTGDGKVAVDLLHVHSPVDYSSLRNRESRLTELRSNRPSSHLDGYRGAEELASHSTKHKPDITKDGVRRFVRRHRVPLAYSLTWIMGVGVLVYLSFFAARVNHGASSSAPDFLNCRSWGYNPDQCGLWGIDCRPFESNWTAIRCPTRCTLDQAESLEVIGSGPYRADSRICRAAVHAGVIGSNGGCALMRYTGEQLDFTGSTQHGVSSTAFPSSFPKTFEFQKASSAFCTDLSWYILAWGLLALLGYAWFQHIAPHVVYALLMTWGFFYAKVIGQPTAEIDALLISLFSDVMVFWCCCFALYQAAPKASLAQWHTWTRCKRALLWCACYVVPFHILLHLNFFAYLPWLNVDISGTSRGGRVTAGSYIVLGTVVVLALVIAGVLLRRLYRERGWKRYLLAYLAVISMVLLSLGWFPSFGLHVHHTMIGALLVPLTPFASPLAIAGQSALLGLFVQGYAVWGWAAYLEKPPPSLSVAKPKSPARISNITAGSANVSWEEVPNVEGYSLRVNKVEIYRGIKMHTVVKQLQPNMTYFITVAGVAEWGTLGEEGPKANFTTSAQ</sequence>
<name>A0AAV2ZDK5_9STRA</name>
<feature type="domain" description="LCCL" evidence="6">
    <location>
        <begin position="1384"/>
        <end position="1483"/>
    </location>
</feature>
<organism evidence="8 9">
    <name type="scientific">Lagenidium giganteum</name>
    <dbReference type="NCBI Taxonomy" id="4803"/>
    <lineage>
        <taxon>Eukaryota</taxon>
        <taxon>Sar</taxon>
        <taxon>Stramenopiles</taxon>
        <taxon>Oomycota</taxon>
        <taxon>Peronosporomycetes</taxon>
        <taxon>Pythiales</taxon>
        <taxon>Pythiaceae</taxon>
    </lineage>
</organism>
<dbReference type="InterPro" id="IPR003961">
    <property type="entry name" value="FN3_dom"/>
</dbReference>
<dbReference type="Pfam" id="PF22956">
    <property type="entry name" value="VPS15-like_hel"/>
    <property type="match status" value="1"/>
</dbReference>
<feature type="transmembrane region" description="Helical" evidence="4">
    <location>
        <begin position="1555"/>
        <end position="1577"/>
    </location>
</feature>
<dbReference type="PANTHER" id="PTHR10648:SF4">
    <property type="entry name" value="PROTEIN PHOSPHATASE 2 (FORMERLY 2A), REGULATORY SUBUNIT A, BETA ISOFORM-RELATED"/>
    <property type="match status" value="1"/>
</dbReference>
<dbReference type="PROSITE" id="PS50106">
    <property type="entry name" value="PDZ"/>
    <property type="match status" value="1"/>
</dbReference>
<dbReference type="InterPro" id="IPR036034">
    <property type="entry name" value="PDZ_sf"/>
</dbReference>
<protein>
    <recommendedName>
        <fullName evidence="10">Non-specific serine/threonine protein kinase</fullName>
    </recommendedName>
</protein>
<feature type="transmembrane region" description="Helical" evidence="4">
    <location>
        <begin position="1711"/>
        <end position="1734"/>
    </location>
</feature>
<dbReference type="GO" id="GO:0000159">
    <property type="term" value="C:protein phosphatase type 2A complex"/>
    <property type="evidence" value="ECO:0007669"/>
    <property type="project" value="TreeGrafter"/>
</dbReference>
<proteinExistence type="predicted"/>
<reference evidence="8" key="2">
    <citation type="journal article" date="2023" name="Microbiol Resour">
        <title>Decontamination and Annotation of the Draft Genome Sequence of the Oomycete Lagenidium giganteum ARSEF 373.</title>
        <authorList>
            <person name="Morgan W.R."/>
            <person name="Tartar A."/>
        </authorList>
    </citation>
    <scope>NUCLEOTIDE SEQUENCE</scope>
    <source>
        <strain evidence="8">ARSEF 373</strain>
    </source>
</reference>
<keyword evidence="1" id="KW-0677">Repeat</keyword>
<evidence type="ECO:0008006" key="10">
    <source>
        <dbReference type="Google" id="ProtNLM"/>
    </source>
</evidence>
<dbReference type="GO" id="GO:0019888">
    <property type="term" value="F:protein phosphatase regulator activity"/>
    <property type="evidence" value="ECO:0007669"/>
    <property type="project" value="TreeGrafter"/>
</dbReference>
<dbReference type="SUPFAM" id="SSF48371">
    <property type="entry name" value="ARM repeat"/>
    <property type="match status" value="1"/>
</dbReference>
<dbReference type="SUPFAM" id="SSF69848">
    <property type="entry name" value="LCCL domain"/>
    <property type="match status" value="1"/>
</dbReference>
<feature type="domain" description="PDZ" evidence="5">
    <location>
        <begin position="409"/>
        <end position="479"/>
    </location>
</feature>
<feature type="region of interest" description="Disordered" evidence="3">
    <location>
        <begin position="287"/>
        <end position="316"/>
    </location>
</feature>
<dbReference type="SMART" id="SM00228">
    <property type="entry name" value="PDZ"/>
    <property type="match status" value="2"/>
</dbReference>
<dbReference type="SMART" id="SM00603">
    <property type="entry name" value="LCCL"/>
    <property type="match status" value="1"/>
</dbReference>
<dbReference type="SUPFAM" id="SSF50156">
    <property type="entry name" value="PDZ domain-like"/>
    <property type="match status" value="2"/>
</dbReference>
<feature type="transmembrane region" description="Helical" evidence="4">
    <location>
        <begin position="1671"/>
        <end position="1691"/>
    </location>
</feature>
<dbReference type="PROSITE" id="PS50853">
    <property type="entry name" value="FN3"/>
    <property type="match status" value="1"/>
</dbReference>
<feature type="transmembrane region" description="Helical" evidence="4">
    <location>
        <begin position="1353"/>
        <end position="1374"/>
    </location>
</feature>
<evidence type="ECO:0000256" key="1">
    <source>
        <dbReference type="ARBA" id="ARBA00022737"/>
    </source>
</evidence>
<reference evidence="8" key="1">
    <citation type="submission" date="2022-11" db="EMBL/GenBank/DDBJ databases">
        <authorList>
            <person name="Morgan W.R."/>
            <person name="Tartar A."/>
        </authorList>
    </citation>
    <scope>NUCLEOTIDE SEQUENCE</scope>
    <source>
        <strain evidence="8">ARSEF 373</strain>
    </source>
</reference>
<keyword evidence="9" id="KW-1185">Reference proteome</keyword>
<dbReference type="SUPFAM" id="SSF49265">
    <property type="entry name" value="Fibronectin type III"/>
    <property type="match status" value="1"/>
</dbReference>
<keyword evidence="4" id="KW-1133">Transmembrane helix</keyword>
<dbReference type="SMART" id="SM00060">
    <property type="entry name" value="FN3"/>
    <property type="match status" value="1"/>
</dbReference>
<feature type="transmembrane region" description="Helical" evidence="4">
    <location>
        <begin position="1507"/>
        <end position="1525"/>
    </location>
</feature>
<dbReference type="PANTHER" id="PTHR10648">
    <property type="entry name" value="SERINE/THREONINE-PROTEIN PHOSPHATASE PP2A 65 KDA REGULATORY SUBUNIT"/>
    <property type="match status" value="1"/>
</dbReference>
<comment type="caution">
    <text evidence="8">The sequence shown here is derived from an EMBL/GenBank/DDBJ whole genome shotgun (WGS) entry which is preliminary data.</text>
</comment>
<evidence type="ECO:0000256" key="2">
    <source>
        <dbReference type="PROSITE-ProRule" id="PRU00103"/>
    </source>
</evidence>
<dbReference type="EMBL" id="DAKRPA010000019">
    <property type="protein sequence ID" value="DBA03417.1"/>
    <property type="molecule type" value="Genomic_DNA"/>
</dbReference>
<feature type="transmembrane region" description="Helical" evidence="4">
    <location>
        <begin position="1638"/>
        <end position="1659"/>
    </location>
</feature>
<feature type="domain" description="Fibronectin type-III" evidence="7">
    <location>
        <begin position="1752"/>
        <end position="1834"/>
    </location>
</feature>
<dbReference type="InterPro" id="IPR036116">
    <property type="entry name" value="FN3_sf"/>
</dbReference>
<dbReference type="InterPro" id="IPR055231">
    <property type="entry name" value="2AA_helical"/>
</dbReference>
<evidence type="ECO:0000313" key="8">
    <source>
        <dbReference type="EMBL" id="DBA03417.1"/>
    </source>
</evidence>
<evidence type="ECO:0000259" key="7">
    <source>
        <dbReference type="PROSITE" id="PS50853"/>
    </source>
</evidence>
<dbReference type="InterPro" id="IPR013783">
    <property type="entry name" value="Ig-like_fold"/>
</dbReference>
<gene>
    <name evidence="8" type="ORF">N0F65_002825</name>
</gene>
<evidence type="ECO:0000313" key="9">
    <source>
        <dbReference type="Proteomes" id="UP001146120"/>
    </source>
</evidence>
<dbReference type="InterPro" id="IPR004043">
    <property type="entry name" value="LCCL"/>
</dbReference>